<dbReference type="EMBL" id="AZFY01000034">
    <property type="protein sequence ID" value="KRM10094.1"/>
    <property type="molecule type" value="Genomic_DNA"/>
</dbReference>
<dbReference type="Proteomes" id="UP000051966">
    <property type="component" value="Unassembled WGS sequence"/>
</dbReference>
<feature type="transmembrane region" description="Helical" evidence="6">
    <location>
        <begin position="103"/>
        <end position="126"/>
    </location>
</feature>
<evidence type="ECO:0000313" key="8">
    <source>
        <dbReference type="EMBL" id="GAF35254.1"/>
    </source>
</evidence>
<dbReference type="PANTHER" id="PTHR46795">
    <property type="entry name" value="ABC TRANSPORTER PERMEASE-RELATED-RELATED"/>
    <property type="match status" value="1"/>
</dbReference>
<evidence type="ECO:0000256" key="6">
    <source>
        <dbReference type="PIRNR" id="PIRNR018968"/>
    </source>
</evidence>
<dbReference type="Proteomes" id="UP000019488">
    <property type="component" value="Unassembled WGS sequence"/>
</dbReference>
<evidence type="ECO:0000256" key="4">
    <source>
        <dbReference type="ARBA" id="ARBA00022989"/>
    </source>
</evidence>
<dbReference type="PIRSF" id="PIRSF018968">
    <property type="entry name" value="ABC_permease_BceB"/>
    <property type="match status" value="1"/>
</dbReference>
<dbReference type="STRING" id="1423743.FD41_GL002278"/>
<reference evidence="9 11" key="2">
    <citation type="journal article" date="2015" name="Genome Announc.">
        <title>Expanding the biotechnology potential of lactobacilli through comparative genomics of 213 strains and associated genera.</title>
        <authorList>
            <person name="Sun Z."/>
            <person name="Harris H.M."/>
            <person name="McCann A."/>
            <person name="Guo C."/>
            <person name="Argimon S."/>
            <person name="Zhang W."/>
            <person name="Yang X."/>
            <person name="Jeffery I.B."/>
            <person name="Cooney J.C."/>
            <person name="Kagawa T.F."/>
            <person name="Liu W."/>
            <person name="Song Y."/>
            <person name="Salvetti E."/>
            <person name="Wrobel A."/>
            <person name="Rasinkangas P."/>
            <person name="Parkhill J."/>
            <person name="Rea M.C."/>
            <person name="O'Sullivan O."/>
            <person name="Ritari J."/>
            <person name="Douillard F.P."/>
            <person name="Paul Ross R."/>
            <person name="Yang R."/>
            <person name="Briner A.E."/>
            <person name="Felis G.E."/>
            <person name="de Vos W.M."/>
            <person name="Barrangou R."/>
            <person name="Klaenhammer T.R."/>
            <person name="Caufield P.W."/>
            <person name="Cui Y."/>
            <person name="Zhang H."/>
            <person name="O'Toole P.W."/>
        </authorList>
    </citation>
    <scope>NUCLEOTIDE SEQUENCE [LARGE SCALE GENOMIC DNA]</scope>
    <source>
        <strain evidence="9 11">DSM 18382</strain>
    </source>
</reference>
<reference evidence="8" key="1">
    <citation type="journal article" date="2014" name="Genome Announc.">
        <title>Draft Genome Sequences of Two Lactobacillus Strains, L. farraginis JCM 14108T and L. composti JCM 14202T, Isolated from Compost of Distilled Shochu Residue.</title>
        <authorList>
            <person name="Yuki M."/>
            <person name="Oshima K."/>
            <person name="Suda W."/>
            <person name="Kitahara M."/>
            <person name="Kitamura K."/>
            <person name="Iida T."/>
            <person name="Hattori M."/>
            <person name="Ohkuma M."/>
        </authorList>
    </citation>
    <scope>NUCLEOTIDE SEQUENCE [LARGE SCALE GENOMIC DNA]</scope>
    <source>
        <strain evidence="8">JCM 14108</strain>
    </source>
</reference>
<accession>X0P918</accession>
<feature type="transmembrane region" description="Helical" evidence="6">
    <location>
        <begin position="573"/>
        <end position="595"/>
    </location>
</feature>
<keyword evidence="11" id="KW-1185">Reference proteome</keyword>
<dbReference type="AlphaFoldDB" id="X0P918"/>
<dbReference type="eggNOG" id="COG0577">
    <property type="taxonomic scope" value="Bacteria"/>
</dbReference>
<keyword evidence="5 6" id="KW-0472">Membrane</keyword>
<protein>
    <submittedName>
        <fullName evidence="9">Peptide ABC superfamily ATP binding cassette transporter permease transmembrane protein</fullName>
    </submittedName>
    <submittedName>
        <fullName evidence="8">Putative antimicrobial peptide ABC exporter, membrane-spanning/permease subunit</fullName>
    </submittedName>
</protein>
<evidence type="ECO:0000256" key="5">
    <source>
        <dbReference type="ARBA" id="ARBA00023136"/>
    </source>
</evidence>
<evidence type="ECO:0000313" key="10">
    <source>
        <dbReference type="Proteomes" id="UP000019488"/>
    </source>
</evidence>
<feature type="transmembrane region" description="Helical" evidence="6">
    <location>
        <begin position="54"/>
        <end position="74"/>
    </location>
</feature>
<evidence type="ECO:0000313" key="9">
    <source>
        <dbReference type="EMBL" id="KRM10094.1"/>
    </source>
</evidence>
<keyword evidence="3 6" id="KW-0812">Transmembrane</keyword>
<dbReference type="InterPro" id="IPR027022">
    <property type="entry name" value="ABC_permease_BceB-typ"/>
</dbReference>
<feature type="transmembrane region" description="Helical" evidence="6">
    <location>
        <begin position="485"/>
        <end position="508"/>
    </location>
</feature>
<comment type="caution">
    <text evidence="8">The sequence shown here is derived from an EMBL/GenBank/DDBJ whole genome shotgun (WGS) entry which is preliminary data.</text>
</comment>
<evidence type="ECO:0000256" key="1">
    <source>
        <dbReference type="ARBA" id="ARBA00004651"/>
    </source>
</evidence>
<comment type="subcellular location">
    <subcellularLocation>
        <location evidence="1 6">Cell membrane</location>
        <topology evidence="1 6">Multi-pass membrane protein</topology>
    </subcellularLocation>
</comment>
<dbReference type="Pfam" id="PF02687">
    <property type="entry name" value="FtsX"/>
    <property type="match status" value="1"/>
</dbReference>
<feature type="transmembrane region" description="Helical" evidence="6">
    <location>
        <begin position="229"/>
        <end position="252"/>
    </location>
</feature>
<organism evidence="8 10">
    <name type="scientific">Lentilactobacillus farraginis DSM 18382 = JCM 14108</name>
    <dbReference type="NCBI Taxonomy" id="1423743"/>
    <lineage>
        <taxon>Bacteria</taxon>
        <taxon>Bacillati</taxon>
        <taxon>Bacillota</taxon>
        <taxon>Bacilli</taxon>
        <taxon>Lactobacillales</taxon>
        <taxon>Lactobacillaceae</taxon>
        <taxon>Lentilactobacillus</taxon>
    </lineage>
</organism>
<dbReference type="RefSeq" id="WP_035177353.1">
    <property type="nucleotide sequence ID" value="NZ_AZFY01000034.1"/>
</dbReference>
<keyword evidence="4 6" id="KW-1133">Transmembrane helix</keyword>
<proteinExistence type="inferred from homology"/>
<evidence type="ECO:0000313" key="11">
    <source>
        <dbReference type="Proteomes" id="UP000051966"/>
    </source>
</evidence>
<keyword evidence="6" id="KW-0813">Transport</keyword>
<gene>
    <name evidence="9" type="ORF">FD41_GL002278</name>
    <name evidence="8" type="ORF">JCM14108_132</name>
</gene>
<dbReference type="InterPro" id="IPR052536">
    <property type="entry name" value="ABC-4_Integral_Memb_Prot"/>
</dbReference>
<evidence type="ECO:0000256" key="2">
    <source>
        <dbReference type="ARBA" id="ARBA00022475"/>
    </source>
</evidence>
<comment type="similarity">
    <text evidence="6">Belongs to the ABC-4 integral membrane protein family.</text>
</comment>
<dbReference type="PATRIC" id="fig|1423743.5.peg.2338"/>
<evidence type="ECO:0000256" key="3">
    <source>
        <dbReference type="ARBA" id="ARBA00022692"/>
    </source>
</evidence>
<name>X0P918_9LACO</name>
<sequence length="607" mass="67617">MLFKIAFSGVRARWKDYLVLFSGIIMAAAIFYMFEAIALNKKFVASTTVGQNARAVFILGAVLLVIITLVYVFYANNFLMGMRKHDYGLFIMLGAKSTKISKLIAFETLIVGLVSTMVGVVAGMALTKIVSGFLVSALEIPVKYFQALYGPAVWVTLILFMVLFLIASFINARIFAKTPALKLLKAENQTDWKQPKTSRLLIQAVLGIFLLVVGYYAMYNIQSLKLNAIWIGLVTIVVGTYFIVNSFFVILLQKIQRSALNNRGINSFTIAQLKFRIRDYTKILSVVSLLFALALGAITVGVGFQSDIPEIANGQNAYAISATNPSAEISARIAKVGGKSTVNYQQKISGKTVYYRAGEFQQKPIKYAAFVMKGKNAGFSQVKTSSLNQLKNPDSSAYQQLVALQNPNLRAFKVKWVSDGVFNQLKGRVNQLQLVRVRDINSQYKSLKAVLEQQKKEFGPQVVQTMGESIVMYTMVKSAFASMEFMGVFLGIAFLAMLASCLMFKILSGAESDKVRFEMLNKIGTRRRVLRQSIMLQILGLFALPAILGLIDVGFGLQMFSQTHLLYHAYNTFMYSAIAFLVLYLIYYGVTVLIYQKIVIPKTRSEK</sequence>
<feature type="domain" description="ABC3 transporter permease C-terminal" evidence="7">
    <location>
        <begin position="60"/>
        <end position="179"/>
    </location>
</feature>
<feature type="transmembrane region" description="Helical" evidence="6">
    <location>
        <begin position="529"/>
        <end position="553"/>
    </location>
</feature>
<dbReference type="EMBL" id="BAKI01000001">
    <property type="protein sequence ID" value="GAF35254.1"/>
    <property type="molecule type" value="Genomic_DNA"/>
</dbReference>
<feature type="transmembrane region" description="Helical" evidence="6">
    <location>
        <begin position="197"/>
        <end position="217"/>
    </location>
</feature>
<evidence type="ECO:0000259" key="7">
    <source>
        <dbReference type="Pfam" id="PF02687"/>
    </source>
</evidence>
<feature type="transmembrane region" description="Helical" evidence="6">
    <location>
        <begin position="17"/>
        <end position="34"/>
    </location>
</feature>
<feature type="transmembrane region" description="Helical" evidence="6">
    <location>
        <begin position="152"/>
        <end position="176"/>
    </location>
</feature>
<dbReference type="PANTHER" id="PTHR46795:SF3">
    <property type="entry name" value="ABC TRANSPORTER PERMEASE"/>
    <property type="match status" value="1"/>
</dbReference>
<keyword evidence="2 6" id="KW-1003">Cell membrane</keyword>
<dbReference type="GO" id="GO:0005886">
    <property type="term" value="C:plasma membrane"/>
    <property type="evidence" value="ECO:0007669"/>
    <property type="project" value="UniProtKB-SubCell"/>
</dbReference>
<dbReference type="InterPro" id="IPR003838">
    <property type="entry name" value="ABC3_permease_C"/>
</dbReference>
<feature type="transmembrane region" description="Helical" evidence="6">
    <location>
        <begin position="283"/>
        <end position="304"/>
    </location>
</feature>
<dbReference type="GO" id="GO:0055085">
    <property type="term" value="P:transmembrane transport"/>
    <property type="evidence" value="ECO:0007669"/>
    <property type="project" value="UniProtKB-UniRule"/>
</dbReference>